<feature type="compositionally biased region" description="Basic and acidic residues" evidence="1">
    <location>
        <begin position="1"/>
        <end position="13"/>
    </location>
</feature>
<protein>
    <submittedName>
        <fullName evidence="2">Uncharacterized protein</fullName>
    </submittedName>
</protein>
<accession>A0A4S8LYC2</accession>
<evidence type="ECO:0000256" key="1">
    <source>
        <dbReference type="SAM" id="MobiDB-lite"/>
    </source>
</evidence>
<feature type="compositionally biased region" description="Basic and acidic residues" evidence="1">
    <location>
        <begin position="28"/>
        <end position="38"/>
    </location>
</feature>
<organism evidence="2 3">
    <name type="scientific">Dendrothele bispora (strain CBS 962.96)</name>
    <dbReference type="NCBI Taxonomy" id="1314807"/>
    <lineage>
        <taxon>Eukaryota</taxon>
        <taxon>Fungi</taxon>
        <taxon>Dikarya</taxon>
        <taxon>Basidiomycota</taxon>
        <taxon>Agaricomycotina</taxon>
        <taxon>Agaricomycetes</taxon>
        <taxon>Agaricomycetidae</taxon>
        <taxon>Agaricales</taxon>
        <taxon>Agaricales incertae sedis</taxon>
        <taxon>Dendrothele</taxon>
    </lineage>
</organism>
<proteinExistence type="predicted"/>
<dbReference type="AlphaFoldDB" id="A0A4S8LYC2"/>
<gene>
    <name evidence="2" type="ORF">K435DRAFT_860837</name>
</gene>
<dbReference type="EMBL" id="ML179230">
    <property type="protein sequence ID" value="THU94208.1"/>
    <property type="molecule type" value="Genomic_DNA"/>
</dbReference>
<evidence type="ECO:0000313" key="3">
    <source>
        <dbReference type="Proteomes" id="UP000297245"/>
    </source>
</evidence>
<reference evidence="2 3" key="1">
    <citation type="journal article" date="2019" name="Nat. Ecol. Evol.">
        <title>Megaphylogeny resolves global patterns of mushroom evolution.</title>
        <authorList>
            <person name="Varga T."/>
            <person name="Krizsan K."/>
            <person name="Foldi C."/>
            <person name="Dima B."/>
            <person name="Sanchez-Garcia M."/>
            <person name="Sanchez-Ramirez S."/>
            <person name="Szollosi G.J."/>
            <person name="Szarkandi J.G."/>
            <person name="Papp V."/>
            <person name="Albert L."/>
            <person name="Andreopoulos W."/>
            <person name="Angelini C."/>
            <person name="Antonin V."/>
            <person name="Barry K.W."/>
            <person name="Bougher N.L."/>
            <person name="Buchanan P."/>
            <person name="Buyck B."/>
            <person name="Bense V."/>
            <person name="Catcheside P."/>
            <person name="Chovatia M."/>
            <person name="Cooper J."/>
            <person name="Damon W."/>
            <person name="Desjardin D."/>
            <person name="Finy P."/>
            <person name="Geml J."/>
            <person name="Haridas S."/>
            <person name="Hughes K."/>
            <person name="Justo A."/>
            <person name="Karasinski D."/>
            <person name="Kautmanova I."/>
            <person name="Kiss B."/>
            <person name="Kocsube S."/>
            <person name="Kotiranta H."/>
            <person name="LaButti K.M."/>
            <person name="Lechner B.E."/>
            <person name="Liimatainen K."/>
            <person name="Lipzen A."/>
            <person name="Lukacs Z."/>
            <person name="Mihaltcheva S."/>
            <person name="Morgado L.N."/>
            <person name="Niskanen T."/>
            <person name="Noordeloos M.E."/>
            <person name="Ohm R.A."/>
            <person name="Ortiz-Santana B."/>
            <person name="Ovrebo C."/>
            <person name="Racz N."/>
            <person name="Riley R."/>
            <person name="Savchenko A."/>
            <person name="Shiryaev A."/>
            <person name="Soop K."/>
            <person name="Spirin V."/>
            <person name="Szebenyi C."/>
            <person name="Tomsovsky M."/>
            <person name="Tulloss R.E."/>
            <person name="Uehling J."/>
            <person name="Grigoriev I.V."/>
            <person name="Vagvolgyi C."/>
            <person name="Papp T."/>
            <person name="Martin F.M."/>
            <person name="Miettinen O."/>
            <person name="Hibbett D.S."/>
            <person name="Nagy L.G."/>
        </authorList>
    </citation>
    <scope>NUCLEOTIDE SEQUENCE [LARGE SCALE GENOMIC DNA]</scope>
    <source>
        <strain evidence="2 3">CBS 962.96</strain>
    </source>
</reference>
<dbReference type="Proteomes" id="UP000297245">
    <property type="component" value="Unassembled WGS sequence"/>
</dbReference>
<keyword evidence="3" id="KW-1185">Reference proteome</keyword>
<feature type="region of interest" description="Disordered" evidence="1">
    <location>
        <begin position="96"/>
        <end position="123"/>
    </location>
</feature>
<name>A0A4S8LYC2_DENBC</name>
<sequence>MNVKREDPDERQTRRSRRTSNAKIPTNVKRERPDDRQTRTPRRSSNAKIPTDAKERRNANGRRKINVPLYTILPITLSKLPQNSFPLYKLKKEVRLHETQQEDEEDPSIDHVENVTNRSKTSQ</sequence>
<evidence type="ECO:0000313" key="2">
    <source>
        <dbReference type="EMBL" id="THU94208.1"/>
    </source>
</evidence>
<feature type="compositionally biased region" description="Polar residues" evidence="1">
    <location>
        <begin position="114"/>
        <end position="123"/>
    </location>
</feature>
<feature type="region of interest" description="Disordered" evidence="1">
    <location>
        <begin position="1"/>
        <end position="65"/>
    </location>
</feature>